<evidence type="ECO:0008006" key="4">
    <source>
        <dbReference type="Google" id="ProtNLM"/>
    </source>
</evidence>
<dbReference type="Pfam" id="PF04203">
    <property type="entry name" value="Sortase"/>
    <property type="match status" value="1"/>
</dbReference>
<accession>A0A931GLD7</accession>
<dbReference type="GO" id="GO:0016787">
    <property type="term" value="F:hydrolase activity"/>
    <property type="evidence" value="ECO:0007669"/>
    <property type="project" value="UniProtKB-KW"/>
</dbReference>
<keyword evidence="3" id="KW-1185">Reference proteome</keyword>
<dbReference type="Proteomes" id="UP000614047">
    <property type="component" value="Unassembled WGS sequence"/>
</dbReference>
<keyword evidence="1" id="KW-0378">Hydrolase</keyword>
<comment type="caution">
    <text evidence="2">The sequence shown here is derived from an EMBL/GenBank/DDBJ whole genome shotgun (WGS) entry which is preliminary data.</text>
</comment>
<dbReference type="RefSeq" id="WP_197014194.1">
    <property type="nucleotide sequence ID" value="NZ_BAABES010000002.1"/>
</dbReference>
<dbReference type="InterPro" id="IPR023365">
    <property type="entry name" value="Sortase_dom-sf"/>
</dbReference>
<proteinExistence type="predicted"/>
<dbReference type="NCBIfam" id="NF033748">
    <property type="entry name" value="class_F_sortase"/>
    <property type="match status" value="1"/>
</dbReference>
<evidence type="ECO:0000256" key="1">
    <source>
        <dbReference type="ARBA" id="ARBA00022801"/>
    </source>
</evidence>
<dbReference type="InterPro" id="IPR005754">
    <property type="entry name" value="Sortase"/>
</dbReference>
<protein>
    <recommendedName>
        <fullName evidence="4">Class F sortase</fullName>
    </recommendedName>
</protein>
<dbReference type="SUPFAM" id="SSF63817">
    <property type="entry name" value="Sortase"/>
    <property type="match status" value="1"/>
</dbReference>
<sequence>MARSLERRGRRSRAWPAAAVALGGVVAATAFAVQAFQGGPAVTAAPPVPAPDASVPEAAGTGTGGAAVLPRSAPVRLEIPRIGVRTPLMPLAKNPDRTVEVPPLSRAREAGWYRPGAAPGSRGAAVIIGHVDTARGPAVFYRLGELRPGDRVNVARADGRTAAFRIDSVERASKNGFPTRRVYGDPGYAAIRLITCGGRFDRATGHYVDNVIAYGRLLRPGAAEST</sequence>
<evidence type="ECO:0000313" key="3">
    <source>
        <dbReference type="Proteomes" id="UP000614047"/>
    </source>
</evidence>
<name>A0A931GLD7_9ACTN</name>
<evidence type="ECO:0000313" key="2">
    <source>
        <dbReference type="EMBL" id="MBG6091938.1"/>
    </source>
</evidence>
<gene>
    <name evidence="2" type="ORF">IW256_006051</name>
</gene>
<dbReference type="Gene3D" id="2.40.260.10">
    <property type="entry name" value="Sortase"/>
    <property type="match status" value="1"/>
</dbReference>
<organism evidence="2 3">
    <name type="scientific">Actinomadura viridis</name>
    <dbReference type="NCBI Taxonomy" id="58110"/>
    <lineage>
        <taxon>Bacteria</taxon>
        <taxon>Bacillati</taxon>
        <taxon>Actinomycetota</taxon>
        <taxon>Actinomycetes</taxon>
        <taxon>Streptosporangiales</taxon>
        <taxon>Thermomonosporaceae</taxon>
        <taxon>Actinomadura</taxon>
    </lineage>
</organism>
<dbReference type="AlphaFoldDB" id="A0A931GLD7"/>
<dbReference type="InterPro" id="IPR042001">
    <property type="entry name" value="Sortase_F"/>
</dbReference>
<dbReference type="EMBL" id="JADOUA010000001">
    <property type="protein sequence ID" value="MBG6091938.1"/>
    <property type="molecule type" value="Genomic_DNA"/>
</dbReference>
<reference evidence="2" key="1">
    <citation type="submission" date="2020-11" db="EMBL/GenBank/DDBJ databases">
        <title>Sequencing the genomes of 1000 actinobacteria strains.</title>
        <authorList>
            <person name="Klenk H.-P."/>
        </authorList>
    </citation>
    <scope>NUCLEOTIDE SEQUENCE</scope>
    <source>
        <strain evidence="2">DSM 43175</strain>
    </source>
</reference>
<dbReference type="CDD" id="cd05829">
    <property type="entry name" value="Sortase_F"/>
    <property type="match status" value="1"/>
</dbReference>